<evidence type="ECO:0000256" key="1">
    <source>
        <dbReference type="SAM" id="MobiDB-lite"/>
    </source>
</evidence>
<evidence type="ECO:0000313" key="3">
    <source>
        <dbReference type="Proteomes" id="UP001583177"/>
    </source>
</evidence>
<protein>
    <submittedName>
        <fullName evidence="2">Uncharacterized protein</fullName>
    </submittedName>
</protein>
<proteinExistence type="predicted"/>
<gene>
    <name evidence="2" type="ORF">Daus18300_002270</name>
</gene>
<keyword evidence="3" id="KW-1185">Reference proteome</keyword>
<evidence type="ECO:0000313" key="2">
    <source>
        <dbReference type="EMBL" id="KAL1877917.1"/>
    </source>
</evidence>
<dbReference type="Proteomes" id="UP001583177">
    <property type="component" value="Unassembled WGS sequence"/>
</dbReference>
<name>A0ABR3XQW0_9PEZI</name>
<reference evidence="2 3" key="1">
    <citation type="journal article" date="2024" name="IMA Fungus">
        <title>IMA Genome - F19 : A genome assembly and annotation guide to empower mycologists, including annotated draft genome sequences of Ceratocystis pirilliformis, Diaporthe australafricana, Fusarium ophioides, Paecilomyces lecythidis, and Sporothrix stenoceras.</title>
        <authorList>
            <person name="Aylward J."/>
            <person name="Wilson A.M."/>
            <person name="Visagie C.M."/>
            <person name="Spraker J."/>
            <person name="Barnes I."/>
            <person name="Buitendag C."/>
            <person name="Ceriani C."/>
            <person name="Del Mar Angel L."/>
            <person name="du Plessis D."/>
            <person name="Fuchs T."/>
            <person name="Gasser K."/>
            <person name="Kramer D."/>
            <person name="Li W."/>
            <person name="Munsamy K."/>
            <person name="Piso A."/>
            <person name="Price J.L."/>
            <person name="Sonnekus B."/>
            <person name="Thomas C."/>
            <person name="van der Nest A."/>
            <person name="van Dijk A."/>
            <person name="van Heerden A."/>
            <person name="van Vuuren N."/>
            <person name="Yilmaz N."/>
            <person name="Duong T.A."/>
            <person name="van der Merwe N.A."/>
            <person name="Wingfield M.J."/>
            <person name="Wingfield B.D."/>
        </authorList>
    </citation>
    <scope>NUCLEOTIDE SEQUENCE [LARGE SCALE GENOMIC DNA]</scope>
    <source>
        <strain evidence="2 3">CMW 18300</strain>
    </source>
</reference>
<accession>A0ABR3XQW0</accession>
<sequence>MPDDVMAISALTLFAKDACSAEGKLIWMSEVYREEQFLKNFLEAIKILPGSISTVEAIVERYSNKANTTAPGASFLDRVRHTLPRVAADNREVFEVPRSNASPTNPFYLGHNKSYQRRPSTPGESAYTIRPQDHTATSQALSDASFYKDLAKASSWGATAIKIMKRGGLLKYRSSTC</sequence>
<organism evidence="2 3">
    <name type="scientific">Diaporthe australafricana</name>
    <dbReference type="NCBI Taxonomy" id="127596"/>
    <lineage>
        <taxon>Eukaryota</taxon>
        <taxon>Fungi</taxon>
        <taxon>Dikarya</taxon>
        <taxon>Ascomycota</taxon>
        <taxon>Pezizomycotina</taxon>
        <taxon>Sordariomycetes</taxon>
        <taxon>Sordariomycetidae</taxon>
        <taxon>Diaporthales</taxon>
        <taxon>Diaporthaceae</taxon>
        <taxon>Diaporthe</taxon>
    </lineage>
</organism>
<comment type="caution">
    <text evidence="2">The sequence shown here is derived from an EMBL/GenBank/DDBJ whole genome shotgun (WGS) entry which is preliminary data.</text>
</comment>
<dbReference type="EMBL" id="JAWRVE010000013">
    <property type="protein sequence ID" value="KAL1877917.1"/>
    <property type="molecule type" value="Genomic_DNA"/>
</dbReference>
<feature type="region of interest" description="Disordered" evidence="1">
    <location>
        <begin position="104"/>
        <end position="126"/>
    </location>
</feature>